<dbReference type="InterPro" id="IPR036477">
    <property type="entry name" value="Formyl_transf_N_sf"/>
</dbReference>
<dbReference type="Pfam" id="PF00551">
    <property type="entry name" value="Formyl_trans_N"/>
    <property type="match status" value="1"/>
</dbReference>
<dbReference type="PANTHER" id="PTHR11138:SF5">
    <property type="entry name" value="METHIONYL-TRNA FORMYLTRANSFERASE, MITOCHONDRIAL"/>
    <property type="match status" value="1"/>
</dbReference>
<dbReference type="InterPro" id="IPR011034">
    <property type="entry name" value="Formyl_transferase-like_C_sf"/>
</dbReference>
<keyword evidence="4" id="KW-1185">Reference proteome</keyword>
<evidence type="ECO:0000313" key="4">
    <source>
        <dbReference type="Proteomes" id="UP000316008"/>
    </source>
</evidence>
<dbReference type="Proteomes" id="UP000316008">
    <property type="component" value="Unassembled WGS sequence"/>
</dbReference>
<dbReference type="Pfam" id="PF02911">
    <property type="entry name" value="Formyl_trans_C"/>
    <property type="match status" value="1"/>
</dbReference>
<reference evidence="3 4" key="1">
    <citation type="submission" date="2019-07" db="EMBL/GenBank/DDBJ databases">
        <authorList>
            <person name="Huq M.A."/>
        </authorList>
    </citation>
    <scope>NUCLEOTIDE SEQUENCE [LARGE SCALE GENOMIC DNA]</scope>
    <source>
        <strain evidence="3 4">MAH-3</strain>
    </source>
</reference>
<dbReference type="GO" id="GO:0004479">
    <property type="term" value="F:methionyl-tRNA formyltransferase activity"/>
    <property type="evidence" value="ECO:0007669"/>
    <property type="project" value="TreeGrafter"/>
</dbReference>
<dbReference type="GO" id="GO:0005829">
    <property type="term" value="C:cytosol"/>
    <property type="evidence" value="ECO:0007669"/>
    <property type="project" value="TreeGrafter"/>
</dbReference>
<protein>
    <submittedName>
        <fullName evidence="3">Methionyl-tRNA formyltransferase</fullName>
    </submittedName>
</protein>
<dbReference type="Gene3D" id="3.40.50.12230">
    <property type="match status" value="1"/>
</dbReference>
<dbReference type="PANTHER" id="PTHR11138">
    <property type="entry name" value="METHIONYL-TRNA FORMYLTRANSFERASE"/>
    <property type="match status" value="1"/>
</dbReference>
<proteinExistence type="predicted"/>
<dbReference type="RefSeq" id="WP_144333526.1">
    <property type="nucleotide sequence ID" value="NZ_VLPL01000006.1"/>
</dbReference>
<dbReference type="OrthoDB" id="1092294at2"/>
<organism evidence="3 4">
    <name type="scientific">Fluviicola chungangensis</name>
    <dbReference type="NCBI Taxonomy" id="2597671"/>
    <lineage>
        <taxon>Bacteria</taxon>
        <taxon>Pseudomonadati</taxon>
        <taxon>Bacteroidota</taxon>
        <taxon>Flavobacteriia</taxon>
        <taxon>Flavobacteriales</taxon>
        <taxon>Crocinitomicaceae</taxon>
        <taxon>Fluviicola</taxon>
    </lineage>
</organism>
<feature type="domain" description="Formyl transferase N-terminal" evidence="1">
    <location>
        <begin position="61"/>
        <end position="165"/>
    </location>
</feature>
<feature type="domain" description="Formyl transferase C-terminal" evidence="2">
    <location>
        <begin position="206"/>
        <end position="285"/>
    </location>
</feature>
<evidence type="ECO:0000259" key="2">
    <source>
        <dbReference type="Pfam" id="PF02911"/>
    </source>
</evidence>
<gene>
    <name evidence="3" type="ORF">FO442_12430</name>
</gene>
<keyword evidence="3" id="KW-0808">Transferase</keyword>
<sequence>MELKRILVLCGGKFAFPSLQTLGVEKFLCGIGIGKGEKGILSILDQESKNSGLPYMSFPTKESLSHLRNWIDEIQPDYIFSISFPFLLSEEVLSYGEDKFINFHPGPLPEYRGPMPLFEVLRYQEKETAVSVHFMSEEFDDGAIILKETLPISKNETYGELAIKLSSRTAMVALNIAQMLQYASTIPRTAQDENKARYFEKPEAIDTFIQWNRMPADEIIALINACNPWNQGADAILFGRSVKLLAATLSDELHSELPGKVLQLTQSGSIAVSCIDQKVIHIQIVAGDFGILAAERFIKTTSIPEYILN</sequence>
<evidence type="ECO:0000259" key="1">
    <source>
        <dbReference type="Pfam" id="PF00551"/>
    </source>
</evidence>
<dbReference type="SUPFAM" id="SSF50486">
    <property type="entry name" value="FMT C-terminal domain-like"/>
    <property type="match status" value="1"/>
</dbReference>
<evidence type="ECO:0000313" key="3">
    <source>
        <dbReference type="EMBL" id="TSJ41892.1"/>
    </source>
</evidence>
<dbReference type="EMBL" id="VLPL01000006">
    <property type="protein sequence ID" value="TSJ41892.1"/>
    <property type="molecule type" value="Genomic_DNA"/>
</dbReference>
<dbReference type="InterPro" id="IPR005793">
    <property type="entry name" value="Formyl_trans_C"/>
</dbReference>
<dbReference type="InterPro" id="IPR002376">
    <property type="entry name" value="Formyl_transf_N"/>
</dbReference>
<accession>A0A556MPY2</accession>
<name>A0A556MPY2_9FLAO</name>
<dbReference type="AlphaFoldDB" id="A0A556MPY2"/>
<comment type="caution">
    <text evidence="3">The sequence shown here is derived from an EMBL/GenBank/DDBJ whole genome shotgun (WGS) entry which is preliminary data.</text>
</comment>
<dbReference type="SUPFAM" id="SSF53328">
    <property type="entry name" value="Formyltransferase"/>
    <property type="match status" value="1"/>
</dbReference>